<reference evidence="1 2" key="1">
    <citation type="submission" date="2016-04" db="EMBL/GenBank/DDBJ databases">
        <title>ATOL: Assembling a taxonomically balanced genome-scale reconstruction of the evolutionary history of the Enterobacteriaceae.</title>
        <authorList>
            <person name="Plunkett G.III."/>
            <person name="Neeno-Eckwall E.C."/>
            <person name="Glasner J.D."/>
            <person name="Perna N.T."/>
        </authorList>
    </citation>
    <scope>NUCLEOTIDE SEQUENCE [LARGE SCALE GENOMIC DNA]</scope>
    <source>
        <strain evidence="1 2">ATCC 51607</strain>
    </source>
</reference>
<dbReference type="PATRIC" id="fig|1354255.3.peg.1206"/>
<dbReference type="Proteomes" id="UP000078286">
    <property type="component" value="Unassembled WGS sequence"/>
</dbReference>
<comment type="caution">
    <text evidence="1">The sequence shown here is derived from an EMBL/GenBank/DDBJ whole genome shotgun (WGS) entry which is preliminary data.</text>
</comment>
<evidence type="ECO:0000313" key="1">
    <source>
        <dbReference type="EMBL" id="OAT19861.1"/>
    </source>
</evidence>
<proteinExistence type="predicted"/>
<dbReference type="RefSeq" id="WP_280643557.1">
    <property type="nucleotide sequence ID" value="NZ_LXEO01000014.1"/>
</dbReference>
<evidence type="ECO:0000313" key="2">
    <source>
        <dbReference type="Proteomes" id="UP000078286"/>
    </source>
</evidence>
<dbReference type="EMBL" id="LXEO01000014">
    <property type="protein sequence ID" value="OAT19861.1"/>
    <property type="molecule type" value="Genomic_DNA"/>
</dbReference>
<sequence length="40" mass="4546">MDAPIYLASKEGNSLTPEQQWDNVRLVTTLAEKFGYRFVG</sequence>
<gene>
    <name evidence="1" type="ORF">M979_1173</name>
</gene>
<name>A0A1B7HW30_9ENTR</name>
<keyword evidence="2" id="KW-1185">Reference proteome</keyword>
<organism evidence="1 2">
    <name type="scientific">Buttiauxella noackiae ATCC 51607</name>
    <dbReference type="NCBI Taxonomy" id="1354255"/>
    <lineage>
        <taxon>Bacteria</taxon>
        <taxon>Pseudomonadati</taxon>
        <taxon>Pseudomonadota</taxon>
        <taxon>Gammaproteobacteria</taxon>
        <taxon>Enterobacterales</taxon>
        <taxon>Enterobacteriaceae</taxon>
        <taxon>Buttiauxella</taxon>
    </lineage>
</organism>
<accession>A0A1B7HW30</accession>
<protein>
    <submittedName>
        <fullName evidence="1">Uncharacterized protein</fullName>
    </submittedName>
</protein>
<dbReference type="AlphaFoldDB" id="A0A1B7HW30"/>